<feature type="domain" description="Cytochrome b561 bacterial/Ni-hydrogenase" evidence="7">
    <location>
        <begin position="5"/>
        <end position="187"/>
    </location>
</feature>
<dbReference type="InterPro" id="IPR011577">
    <property type="entry name" value="Cyt_b561_bac/Ni-Hgenase"/>
</dbReference>
<feature type="transmembrane region" description="Helical" evidence="6">
    <location>
        <begin position="156"/>
        <end position="175"/>
    </location>
</feature>
<dbReference type="Gene3D" id="1.20.950.20">
    <property type="entry name" value="Transmembrane di-heme cytochromes, Chain C"/>
    <property type="match status" value="1"/>
</dbReference>
<evidence type="ECO:0000256" key="1">
    <source>
        <dbReference type="ARBA" id="ARBA00004651"/>
    </source>
</evidence>
<evidence type="ECO:0000256" key="6">
    <source>
        <dbReference type="SAM" id="Phobius"/>
    </source>
</evidence>
<organism evidence="8 9">
    <name type="scientific">Flavobacterium rivuli WB 3.3-2 = DSM 21788</name>
    <dbReference type="NCBI Taxonomy" id="1121895"/>
    <lineage>
        <taxon>Bacteria</taxon>
        <taxon>Pseudomonadati</taxon>
        <taxon>Bacteroidota</taxon>
        <taxon>Flavobacteriia</taxon>
        <taxon>Flavobacteriales</taxon>
        <taxon>Flavobacteriaceae</taxon>
        <taxon>Flavobacterium</taxon>
    </lineage>
</organism>
<evidence type="ECO:0000256" key="5">
    <source>
        <dbReference type="ARBA" id="ARBA00023136"/>
    </source>
</evidence>
<keyword evidence="2" id="KW-1003">Cell membrane</keyword>
<sequence>MRETRFNLASRLIHWAIAFVFLYILLTVLLRLGWMNKGHMGDIIQENLAKDGINLDKDAAGTLAKKVRRPMWETHTIAGYVLVGLYVIRMIINFVQGFGFESPLKAGLSGYKKFKSWVYVLFYICLAGSLVTGLIIEFGPDSIHDVSEEIHKLSLYYMIAFIAVHLVGVVIADGTKERGIISKIISGDRPL</sequence>
<dbReference type="PANTHER" id="PTHR30485:SF0">
    <property type="entry name" value="NI_FE-HYDROGENASE 1 B-TYPE CYTOCHROME SUBUNIT-RELATED"/>
    <property type="match status" value="1"/>
</dbReference>
<dbReference type="InterPro" id="IPR016174">
    <property type="entry name" value="Di-haem_cyt_TM"/>
</dbReference>
<protein>
    <submittedName>
        <fullName evidence="8">Cytochrome B561</fullName>
    </submittedName>
</protein>
<dbReference type="AlphaFoldDB" id="A0A0A2M9N9"/>
<name>A0A0A2M9N9_9FLAO</name>
<dbReference type="SUPFAM" id="SSF81342">
    <property type="entry name" value="Transmembrane di-heme cytochromes"/>
    <property type="match status" value="1"/>
</dbReference>
<evidence type="ECO:0000256" key="3">
    <source>
        <dbReference type="ARBA" id="ARBA00022692"/>
    </source>
</evidence>
<dbReference type="eggNOG" id="COG3038">
    <property type="taxonomic scope" value="Bacteria"/>
</dbReference>
<dbReference type="GO" id="GO:0020037">
    <property type="term" value="F:heme binding"/>
    <property type="evidence" value="ECO:0007669"/>
    <property type="project" value="TreeGrafter"/>
</dbReference>
<evidence type="ECO:0000313" key="9">
    <source>
        <dbReference type="Proteomes" id="UP000030152"/>
    </source>
</evidence>
<evidence type="ECO:0000259" key="7">
    <source>
        <dbReference type="Pfam" id="PF01292"/>
    </source>
</evidence>
<comment type="subcellular location">
    <subcellularLocation>
        <location evidence="1">Cell membrane</location>
        <topology evidence="1">Multi-pass membrane protein</topology>
    </subcellularLocation>
</comment>
<dbReference type="InterPro" id="IPR051542">
    <property type="entry name" value="Hydrogenase_cytochrome"/>
</dbReference>
<comment type="caution">
    <text evidence="8">The sequence shown here is derived from an EMBL/GenBank/DDBJ whole genome shotgun (WGS) entry which is preliminary data.</text>
</comment>
<keyword evidence="5 6" id="KW-0472">Membrane</keyword>
<gene>
    <name evidence="8" type="ORF">Q765_18495</name>
</gene>
<dbReference type="Proteomes" id="UP000030152">
    <property type="component" value="Unassembled WGS sequence"/>
</dbReference>
<keyword evidence="9" id="KW-1185">Reference proteome</keyword>
<feature type="transmembrane region" description="Helical" evidence="6">
    <location>
        <begin position="12"/>
        <end position="34"/>
    </location>
</feature>
<dbReference type="OrthoDB" id="5615941at2"/>
<keyword evidence="3 6" id="KW-0812">Transmembrane</keyword>
<dbReference type="GO" id="GO:0009055">
    <property type="term" value="F:electron transfer activity"/>
    <property type="evidence" value="ECO:0007669"/>
    <property type="project" value="InterPro"/>
</dbReference>
<dbReference type="Pfam" id="PF01292">
    <property type="entry name" value="Ni_hydr_CYTB"/>
    <property type="match status" value="1"/>
</dbReference>
<dbReference type="GO" id="GO:0022904">
    <property type="term" value="P:respiratory electron transport chain"/>
    <property type="evidence" value="ECO:0007669"/>
    <property type="project" value="InterPro"/>
</dbReference>
<dbReference type="RefSeq" id="WP_020212856.1">
    <property type="nucleotide sequence ID" value="NZ_JRLX01000029.1"/>
</dbReference>
<dbReference type="GO" id="GO:0005886">
    <property type="term" value="C:plasma membrane"/>
    <property type="evidence" value="ECO:0007669"/>
    <property type="project" value="UniProtKB-SubCell"/>
</dbReference>
<dbReference type="STRING" id="1121895.GCA_000378485_01702"/>
<evidence type="ECO:0000256" key="4">
    <source>
        <dbReference type="ARBA" id="ARBA00022989"/>
    </source>
</evidence>
<reference evidence="8 9" key="1">
    <citation type="submission" date="2013-09" db="EMBL/GenBank/DDBJ databases">
        <authorList>
            <person name="Zeng Z."/>
            <person name="Chen C."/>
        </authorList>
    </citation>
    <scope>NUCLEOTIDE SEQUENCE [LARGE SCALE GENOMIC DNA]</scope>
    <source>
        <strain evidence="8 9">WB 3.3-2</strain>
    </source>
</reference>
<feature type="transmembrane region" description="Helical" evidence="6">
    <location>
        <begin position="116"/>
        <end position="136"/>
    </location>
</feature>
<proteinExistence type="predicted"/>
<dbReference type="PANTHER" id="PTHR30485">
    <property type="entry name" value="NI/FE-HYDROGENASE 1 B-TYPE CYTOCHROME SUBUNIT"/>
    <property type="match status" value="1"/>
</dbReference>
<evidence type="ECO:0000256" key="2">
    <source>
        <dbReference type="ARBA" id="ARBA00022475"/>
    </source>
</evidence>
<evidence type="ECO:0000313" key="8">
    <source>
        <dbReference type="EMBL" id="KGO85005.1"/>
    </source>
</evidence>
<keyword evidence="4 6" id="KW-1133">Transmembrane helix</keyword>
<accession>A0A0A2M9N9</accession>
<feature type="transmembrane region" description="Helical" evidence="6">
    <location>
        <begin position="77"/>
        <end position="95"/>
    </location>
</feature>
<dbReference type="EMBL" id="JRLX01000029">
    <property type="protein sequence ID" value="KGO85005.1"/>
    <property type="molecule type" value="Genomic_DNA"/>
</dbReference>